<accession>A0A392R5I7</accession>
<keyword evidence="2" id="KW-1185">Reference proteome</keyword>
<comment type="caution">
    <text evidence="1">The sequence shown here is derived from an EMBL/GenBank/DDBJ whole genome shotgun (WGS) entry which is preliminary data.</text>
</comment>
<reference evidence="1 2" key="1">
    <citation type="journal article" date="2018" name="Front. Plant Sci.">
        <title>Red Clover (Trifolium pratense) and Zigzag Clover (T. medium) - A Picture of Genomic Similarities and Differences.</title>
        <authorList>
            <person name="Dluhosova J."/>
            <person name="Istvanek J."/>
            <person name="Nedelnik J."/>
            <person name="Repkova J."/>
        </authorList>
    </citation>
    <scope>NUCLEOTIDE SEQUENCE [LARGE SCALE GENOMIC DNA]</scope>
    <source>
        <strain evidence="2">cv. 10/8</strain>
        <tissue evidence="1">Leaf</tissue>
    </source>
</reference>
<proteinExistence type="predicted"/>
<protein>
    <submittedName>
        <fullName evidence="1">Uncharacterized protein</fullName>
    </submittedName>
</protein>
<sequence length="76" mass="8792">VRMAEASEKYKLVDTITDPELDWVGLEPRGSLGNYSDRQWDPYDRRGRACEELGNLLPGCREARMFAVLRGRIRHV</sequence>
<dbReference type="AlphaFoldDB" id="A0A392R5I7"/>
<feature type="non-terminal residue" evidence="1">
    <location>
        <position position="1"/>
    </location>
</feature>
<name>A0A392R5I7_9FABA</name>
<organism evidence="1 2">
    <name type="scientific">Trifolium medium</name>
    <dbReference type="NCBI Taxonomy" id="97028"/>
    <lineage>
        <taxon>Eukaryota</taxon>
        <taxon>Viridiplantae</taxon>
        <taxon>Streptophyta</taxon>
        <taxon>Embryophyta</taxon>
        <taxon>Tracheophyta</taxon>
        <taxon>Spermatophyta</taxon>
        <taxon>Magnoliopsida</taxon>
        <taxon>eudicotyledons</taxon>
        <taxon>Gunneridae</taxon>
        <taxon>Pentapetalae</taxon>
        <taxon>rosids</taxon>
        <taxon>fabids</taxon>
        <taxon>Fabales</taxon>
        <taxon>Fabaceae</taxon>
        <taxon>Papilionoideae</taxon>
        <taxon>50 kb inversion clade</taxon>
        <taxon>NPAAA clade</taxon>
        <taxon>Hologalegina</taxon>
        <taxon>IRL clade</taxon>
        <taxon>Trifolieae</taxon>
        <taxon>Trifolium</taxon>
    </lineage>
</organism>
<evidence type="ECO:0000313" key="1">
    <source>
        <dbReference type="EMBL" id="MCI31878.1"/>
    </source>
</evidence>
<dbReference type="Proteomes" id="UP000265520">
    <property type="component" value="Unassembled WGS sequence"/>
</dbReference>
<evidence type="ECO:0000313" key="2">
    <source>
        <dbReference type="Proteomes" id="UP000265520"/>
    </source>
</evidence>
<dbReference type="EMBL" id="LXQA010190824">
    <property type="protein sequence ID" value="MCI31878.1"/>
    <property type="molecule type" value="Genomic_DNA"/>
</dbReference>